<dbReference type="OrthoDB" id="2678560at2759"/>
<organism evidence="5 6">
    <name type="scientific">Ephemerocybe angulata</name>
    <dbReference type="NCBI Taxonomy" id="980116"/>
    <lineage>
        <taxon>Eukaryota</taxon>
        <taxon>Fungi</taxon>
        <taxon>Dikarya</taxon>
        <taxon>Basidiomycota</taxon>
        <taxon>Agaricomycotina</taxon>
        <taxon>Agaricomycetes</taxon>
        <taxon>Agaricomycetidae</taxon>
        <taxon>Agaricales</taxon>
        <taxon>Agaricineae</taxon>
        <taxon>Psathyrellaceae</taxon>
        <taxon>Ephemerocybe</taxon>
    </lineage>
</organism>
<keyword evidence="2" id="KW-0863">Zinc-finger</keyword>
<dbReference type="InterPro" id="IPR036875">
    <property type="entry name" value="Znf_CCHC_sf"/>
</dbReference>
<feature type="region of interest" description="Disordered" evidence="3">
    <location>
        <begin position="457"/>
        <end position="495"/>
    </location>
</feature>
<dbReference type="SUPFAM" id="SSF57756">
    <property type="entry name" value="Retrovirus zinc finger-like domains"/>
    <property type="match status" value="1"/>
</dbReference>
<dbReference type="PROSITE" id="PS50158">
    <property type="entry name" value="ZF_CCHC"/>
    <property type="match status" value="1"/>
</dbReference>
<accession>A0A8H6HWY3</accession>
<comment type="caution">
    <text evidence="5">The sequence shown here is derived from an EMBL/GenBank/DDBJ whole genome shotgun (WGS) entry which is preliminary data.</text>
</comment>
<keyword evidence="1" id="KW-0507">mRNA processing</keyword>
<evidence type="ECO:0000259" key="4">
    <source>
        <dbReference type="PROSITE" id="PS50158"/>
    </source>
</evidence>
<keyword evidence="2" id="KW-0479">Metal-binding</keyword>
<evidence type="ECO:0000256" key="1">
    <source>
        <dbReference type="ARBA" id="ARBA00022664"/>
    </source>
</evidence>
<dbReference type="Proteomes" id="UP000521943">
    <property type="component" value="Unassembled WGS sequence"/>
</dbReference>
<dbReference type="GO" id="GO:0008270">
    <property type="term" value="F:zinc ion binding"/>
    <property type="evidence" value="ECO:0007669"/>
    <property type="project" value="UniProtKB-KW"/>
</dbReference>
<dbReference type="InterPro" id="IPR001878">
    <property type="entry name" value="Znf_CCHC"/>
</dbReference>
<proteinExistence type="predicted"/>
<feature type="compositionally biased region" description="Low complexity" evidence="3">
    <location>
        <begin position="475"/>
        <end position="495"/>
    </location>
</feature>
<dbReference type="EMBL" id="JACGCI010000037">
    <property type="protein sequence ID" value="KAF6753862.1"/>
    <property type="molecule type" value="Genomic_DNA"/>
</dbReference>
<gene>
    <name evidence="5" type="ORF">DFP72DRAFT_1069071</name>
</gene>
<feature type="domain" description="CCHC-type" evidence="4">
    <location>
        <begin position="555"/>
        <end position="569"/>
    </location>
</feature>
<reference evidence="5 6" key="1">
    <citation type="submission" date="2020-07" db="EMBL/GenBank/DDBJ databases">
        <title>Comparative genomics of pyrophilous fungi reveals a link between fire events and developmental genes.</title>
        <authorList>
            <consortium name="DOE Joint Genome Institute"/>
            <person name="Steindorff A.S."/>
            <person name="Carver A."/>
            <person name="Calhoun S."/>
            <person name="Stillman K."/>
            <person name="Liu H."/>
            <person name="Lipzen A."/>
            <person name="Pangilinan J."/>
            <person name="Labutti K."/>
            <person name="Bruns T.D."/>
            <person name="Grigoriev I.V."/>
        </authorList>
    </citation>
    <scope>NUCLEOTIDE SEQUENCE [LARGE SCALE GENOMIC DNA]</scope>
    <source>
        <strain evidence="5 6">CBS 144469</strain>
    </source>
</reference>
<evidence type="ECO:0000256" key="2">
    <source>
        <dbReference type="PROSITE-ProRule" id="PRU00047"/>
    </source>
</evidence>
<protein>
    <recommendedName>
        <fullName evidence="4">CCHC-type domain-containing protein</fullName>
    </recommendedName>
</protein>
<dbReference type="AlphaFoldDB" id="A0A8H6HWY3"/>
<keyword evidence="6" id="KW-1185">Reference proteome</keyword>
<name>A0A8H6HWY3_9AGAR</name>
<dbReference type="GO" id="GO:0006397">
    <property type="term" value="P:mRNA processing"/>
    <property type="evidence" value="ECO:0007669"/>
    <property type="project" value="UniProtKB-KW"/>
</dbReference>
<sequence length="630" mass="67389">MSSATVAESMLMTSHRIASQFAGQVEGGKRPGCGWDGAGCSDEALFVQGQPITQPQAPPAKLALPASSTSRGLDLHLIPHCDCDLGSPGISSTSAHTTPSGDNSVFLPRSLRLVASRKSQVASRKSKKPSLSFPPLSLSKNFPLAPKKKVLPPRDPATGLFLRKDTSVAAAGPTAAVPTPPNTPPQTPRKLLDDDQFSTPPSTPRFLFPEPVVARPPSSLMASQFTAEPFTGEDPDVNPQDFLRAFRRAVLADEARVAQFPDFLAAQSDADLWYTDLDADTKATWSKTELAFNERWPKKMVVAKSRAKYEEELLATKLKESEMGSTVTVGKREVAAHVAWADKVEVLAKGAGVYNLSILLSTVVKQLPLALRAATSGEQSTWKEFLVAVRKVESDALVDGSAVGRKVDELERRLMTRIAGLSAPPSPTAGIRKSMATASISTPAPVSAVAQPASVNPLLTAGGGRGNLFSTQPVTPSRPSRGPRTPATPSTPASRAALLRRTTELPHHPPTEEGRKLHALQQLAWVEKHGANAWVDETTPYPLRPGTMPVNSGECYRCGMMGHRGANCPVPQKDQLQAPEQKWRVLCSNGLREPVDIRYVTISDYGHTIQVLGESDEEGEGQGNGEGSSA</sequence>
<evidence type="ECO:0000313" key="6">
    <source>
        <dbReference type="Proteomes" id="UP000521943"/>
    </source>
</evidence>
<dbReference type="GO" id="GO:0003676">
    <property type="term" value="F:nucleic acid binding"/>
    <property type="evidence" value="ECO:0007669"/>
    <property type="project" value="InterPro"/>
</dbReference>
<keyword evidence="2" id="KW-0862">Zinc</keyword>
<evidence type="ECO:0000313" key="5">
    <source>
        <dbReference type="EMBL" id="KAF6753862.1"/>
    </source>
</evidence>
<evidence type="ECO:0000256" key="3">
    <source>
        <dbReference type="SAM" id="MobiDB-lite"/>
    </source>
</evidence>